<evidence type="ECO:0008006" key="4">
    <source>
        <dbReference type="Google" id="ProtNLM"/>
    </source>
</evidence>
<dbReference type="RefSeq" id="WP_282217173.1">
    <property type="nucleotide sequence ID" value="NZ_BAAAUN010000001.1"/>
</dbReference>
<accession>A0ABY7XMG2</accession>
<protein>
    <recommendedName>
        <fullName evidence="4">DUF4209 domain-containing protein</fullName>
    </recommendedName>
</protein>
<evidence type="ECO:0000256" key="1">
    <source>
        <dbReference type="SAM" id="MobiDB-lite"/>
    </source>
</evidence>
<organism evidence="2 3">
    <name type="scientific">Microbacterium luteolum</name>
    <name type="common">Aureobacterium luteolum</name>
    <dbReference type="NCBI Taxonomy" id="69367"/>
    <lineage>
        <taxon>Bacteria</taxon>
        <taxon>Bacillati</taxon>
        <taxon>Actinomycetota</taxon>
        <taxon>Actinomycetes</taxon>
        <taxon>Micrococcales</taxon>
        <taxon>Microbacteriaceae</taxon>
        <taxon>Microbacterium</taxon>
    </lineage>
</organism>
<reference evidence="2 3" key="1">
    <citation type="submission" date="2021-06" db="EMBL/GenBank/DDBJ databases">
        <title>Genome-based taxonomic framework of Microbacterium strains isolated from marine environment, the description of four new species and reclassification of four preexisting species.</title>
        <authorList>
            <person name="Lee S.D."/>
            <person name="Kim S.-M."/>
            <person name="Byeon Y.-S."/>
            <person name="Yang H.L."/>
            <person name="Kim I.S."/>
        </authorList>
    </citation>
    <scope>NUCLEOTIDE SEQUENCE [LARGE SCALE GENOMIC DNA]</scope>
    <source>
        <strain evidence="2 3">KACC 14465</strain>
    </source>
</reference>
<feature type="region of interest" description="Disordered" evidence="1">
    <location>
        <begin position="1"/>
        <end position="30"/>
    </location>
</feature>
<keyword evidence="3" id="KW-1185">Reference proteome</keyword>
<name>A0ABY7XMG2_MICLT</name>
<gene>
    <name evidence="2" type="ORF">KV395_08680</name>
</gene>
<dbReference type="Proteomes" id="UP001215097">
    <property type="component" value="Chromosome"/>
</dbReference>
<evidence type="ECO:0000313" key="3">
    <source>
        <dbReference type="Proteomes" id="UP001215097"/>
    </source>
</evidence>
<evidence type="ECO:0000313" key="2">
    <source>
        <dbReference type="EMBL" id="WDM43320.1"/>
    </source>
</evidence>
<feature type="compositionally biased region" description="Basic and acidic residues" evidence="1">
    <location>
        <begin position="7"/>
        <end position="26"/>
    </location>
</feature>
<proteinExistence type="predicted"/>
<sequence>MSLIGDSRGEQPRTPAVDREDPHDSTSSEYLYESGHGEVAARILDRLGATAGDPLEISFACHGDGEFGDLSLGLQSELTTLLGFELDDKATGGSVALTPVSGPRIGLQVRPVGSATHESHTLWRSMLASTKLPILVALLCDSLLTARAETGVAHAARTVAAYCALGDDDSVDSLHRALAIGRANSIARGRRMLEEEAIRQQALRLATSAVGSHMPDGVVARVVVPISATPATYALTEEERAQVRAILDLAATEYRDPSSADWIADCRRSLATTSSERLEATREQVAVYLATAESEDVGFRRMHWAATAADLAGRYGDTESRDRAVRLMQSIPPESMGWQAHESVVRVPTSALRSHIRRYKFAGDWRQALRIFLASKSPAGNHEQNIATARASSVGSIRSLFSRVSFGSHGLPERSDSDFDEEELVRTEQVAIRTHGILLDLELNEMERRFGRPAASEIGSWLSVTFNCDPGHAFLFARALHLHWRGEPSDSARIAIPLIEAGARRLLLLLGEPLYRIERGASPGRFPAMDFYLDKLEELDLDVDWVRAVRTTLLDPGMNLRNMAAHGFKFEFAASEGAVLLRLAGLFCAMPIGQDSDLDPSPLKRPTMAARQTLRRRLRWEWN</sequence>
<dbReference type="EMBL" id="CP078075">
    <property type="protein sequence ID" value="WDM43320.1"/>
    <property type="molecule type" value="Genomic_DNA"/>
</dbReference>